<dbReference type="InterPro" id="IPR017455">
    <property type="entry name" value="Znf_FYVE-rel"/>
</dbReference>
<feature type="compositionally biased region" description="Polar residues" evidence="9">
    <location>
        <begin position="1"/>
        <end position="15"/>
    </location>
</feature>
<dbReference type="SUPFAM" id="SSF50729">
    <property type="entry name" value="PH domain-like"/>
    <property type="match status" value="2"/>
</dbReference>
<feature type="region of interest" description="Disordered" evidence="9">
    <location>
        <begin position="343"/>
        <end position="408"/>
    </location>
</feature>
<feature type="compositionally biased region" description="Basic and acidic residues" evidence="9">
    <location>
        <begin position="442"/>
        <end position="452"/>
    </location>
</feature>
<keyword evidence="6" id="KW-0862">Zinc</keyword>
<keyword evidence="2" id="KW-0963">Cytoplasm</keyword>
<feature type="compositionally biased region" description="Polar residues" evidence="9">
    <location>
        <begin position="453"/>
        <end position="465"/>
    </location>
</feature>
<feature type="compositionally biased region" description="Polar residues" evidence="9">
    <location>
        <begin position="505"/>
        <end position="527"/>
    </location>
</feature>
<accession>A0AAW2HE56</accession>
<evidence type="ECO:0000256" key="3">
    <source>
        <dbReference type="ARBA" id="ARBA00022658"/>
    </source>
</evidence>
<dbReference type="AlphaFoldDB" id="A0AAW2HE56"/>
<feature type="domain" description="DH" evidence="11">
    <location>
        <begin position="579"/>
        <end position="767"/>
    </location>
</feature>
<evidence type="ECO:0000259" key="10">
    <source>
        <dbReference type="PROSITE" id="PS50003"/>
    </source>
</evidence>
<sequence length="1156" mass="131498">MADRSQTVTSQQRLTENNKEGALNRSPGKKPPLLPKPQFAVNDLKNGKYSPVRKIQNSSQTIISVVHGRDAVSKEETIILNNINIADSAGGKGFGKPPALYPKPKLPPKSSAFRTARSVQGNCPSGENDAPVRPPRSPKKVFKDNPLEEFQNRLLCERPEPTFGFIEQRQKSASLPRNEFANWSQLPEEKSPPVLPPTPRPRSKNRSKFHLELDLATPPEVQCPVYATVDYSKKRNRQNNPSRFAGDEPVNRGVFRSSSDPNIRYSYPGGRGEKLPENDRDGIVQCILNGCDETNTNESENASLCGTNGEEIYPTANAHNNPFNNNYILVSCESYEQQGGSIMNADDTPCGNNTEREGAENSPLAGVPQSFLHRFVSSSARTKEETGEQQQQQKTESGPNNTSFLHKHNGRTLSSYRNEGSFEIVTFQDVDSDVSRNAEQPTGRESETKDYTETSPRTSTCSEEGSNLGKRFPWFGSFGKGNKKRSEKKERCSSQFYATPITLQEDGNMNDCSRTKSLPNIKSNVSDKTADSDEHSDWNGRNTDSLNSEFSTLTHNSDGEDDKDSVNDVEVDAGRKANKAFLIAKELMTSEEVFIDVLKLLNVDFRNFVEIRNKDKNSVIPQSNLNKILNHLPELQTLNEVLLADLKKRILNWETNPKISDVIVKKGAFLKLYTSYIQNFESQTKYLDDCVAKYPKFGKVLKEFESLERCKMLTLKHYMLKPVQRIPQYRLLLSDYLKHIDDSSPDYEDTETALKIVSEVADHVNRNLKYGDKSGTLMHFQSLLSDYELIRPGRELIKDGPLEKICRKSVKDRYFILLNDCLLHTTYSKNSLKIHQELPLAGMKVCCNDEQNNRYCFTVYSTTRSFILCAKSETERNDWVQSLQSAIEQYISRQKTFMNVKIPETNAFKIGKEAPVWIQDSKVTMCQICTAEFTSLFRRHHCRACGKVICKNCGGSQAPLQYDSFKPHRVCDQCFPILLKDYEDSEDEIYEILKINNSGSNVDIQNIYLNNKTKFIKYTSTCKPKFIPPRLKEVSANDADSEMSGVLYRKSRKAWKQYWYVLKEHVLFIFRASEDVRALETIPVLGYEVKHSDVNLENVDKNLIFILEHPHQSPIIFHAETEETAERWYKALKRATLIENLGHELPDSYDELLQSY</sequence>
<dbReference type="Pfam" id="PF01363">
    <property type="entry name" value="FYVE"/>
    <property type="match status" value="1"/>
</dbReference>
<dbReference type="SMART" id="SM00064">
    <property type="entry name" value="FYVE"/>
    <property type="match status" value="1"/>
</dbReference>
<reference evidence="13" key="1">
    <citation type="journal article" date="2024" name="Gigascience">
        <title>Chromosome-level genome of the poultry shaft louse Menopon gallinae provides insight into the host-switching and adaptive evolution of parasitic lice.</title>
        <authorList>
            <person name="Xu Y."/>
            <person name="Ma L."/>
            <person name="Liu S."/>
            <person name="Liang Y."/>
            <person name="Liu Q."/>
            <person name="He Z."/>
            <person name="Tian L."/>
            <person name="Duan Y."/>
            <person name="Cai W."/>
            <person name="Li H."/>
            <person name="Song F."/>
        </authorList>
    </citation>
    <scope>NUCLEOTIDE SEQUENCE</scope>
    <source>
        <strain evidence="13">Cailab_2023a</strain>
    </source>
</reference>
<dbReference type="PANTHER" id="PTHR12673">
    <property type="entry name" value="FACIOGENITAL DYSPLASIA PROTEIN"/>
    <property type="match status" value="1"/>
</dbReference>
<dbReference type="CDD" id="cd00160">
    <property type="entry name" value="RhoGEF"/>
    <property type="match status" value="1"/>
</dbReference>
<keyword evidence="5 8" id="KW-0863">Zinc-finger</keyword>
<evidence type="ECO:0008006" key="14">
    <source>
        <dbReference type="Google" id="ProtNLM"/>
    </source>
</evidence>
<dbReference type="InterPro" id="IPR013083">
    <property type="entry name" value="Znf_RING/FYVE/PHD"/>
</dbReference>
<dbReference type="InterPro" id="IPR000219">
    <property type="entry name" value="DH_dom"/>
</dbReference>
<dbReference type="GO" id="GO:0005856">
    <property type="term" value="C:cytoskeleton"/>
    <property type="evidence" value="ECO:0007669"/>
    <property type="project" value="UniProtKB-SubCell"/>
</dbReference>
<evidence type="ECO:0000256" key="6">
    <source>
        <dbReference type="ARBA" id="ARBA00022833"/>
    </source>
</evidence>
<dbReference type="Gene3D" id="3.30.40.10">
    <property type="entry name" value="Zinc/RING finger domain, C3HC4 (zinc finger)"/>
    <property type="match status" value="1"/>
</dbReference>
<evidence type="ECO:0000313" key="13">
    <source>
        <dbReference type="EMBL" id="KAL0268035.1"/>
    </source>
</evidence>
<comment type="subcellular location">
    <subcellularLocation>
        <location evidence="1">Cytoplasm</location>
        <location evidence="1">Cytoskeleton</location>
    </subcellularLocation>
</comment>
<dbReference type="InterPro" id="IPR051092">
    <property type="entry name" value="FYVE_RhoGEF_PH"/>
</dbReference>
<dbReference type="Gene3D" id="2.30.29.30">
    <property type="entry name" value="Pleckstrin-homology domain (PH domain)/Phosphotyrosine-binding domain (PTB)"/>
    <property type="match status" value="2"/>
</dbReference>
<protein>
    <recommendedName>
        <fullName evidence="14">FYVE, RhoGEF and PH domain-containing protein 4</fullName>
    </recommendedName>
</protein>
<evidence type="ECO:0000256" key="4">
    <source>
        <dbReference type="ARBA" id="ARBA00022723"/>
    </source>
</evidence>
<feature type="compositionally biased region" description="Basic and acidic residues" evidence="9">
    <location>
        <begin position="528"/>
        <end position="538"/>
    </location>
</feature>
<evidence type="ECO:0000259" key="12">
    <source>
        <dbReference type="PROSITE" id="PS50178"/>
    </source>
</evidence>
<organism evidence="13">
    <name type="scientific">Menopon gallinae</name>
    <name type="common">poultry shaft louse</name>
    <dbReference type="NCBI Taxonomy" id="328185"/>
    <lineage>
        <taxon>Eukaryota</taxon>
        <taxon>Metazoa</taxon>
        <taxon>Ecdysozoa</taxon>
        <taxon>Arthropoda</taxon>
        <taxon>Hexapoda</taxon>
        <taxon>Insecta</taxon>
        <taxon>Pterygota</taxon>
        <taxon>Neoptera</taxon>
        <taxon>Paraneoptera</taxon>
        <taxon>Psocodea</taxon>
        <taxon>Troctomorpha</taxon>
        <taxon>Phthiraptera</taxon>
        <taxon>Amblycera</taxon>
        <taxon>Menoponidae</taxon>
        <taxon>Menopon</taxon>
    </lineage>
</organism>
<dbReference type="PROSITE" id="PS50003">
    <property type="entry name" value="PH_DOMAIN"/>
    <property type="match status" value="2"/>
</dbReference>
<comment type="caution">
    <text evidence="13">The sequence shown here is derived from an EMBL/GenBank/DDBJ whole genome shotgun (WGS) entry which is preliminary data.</text>
</comment>
<feature type="region of interest" description="Disordered" evidence="9">
    <location>
        <begin position="232"/>
        <end position="278"/>
    </location>
</feature>
<dbReference type="InterPro" id="IPR035899">
    <property type="entry name" value="DBL_dom_sf"/>
</dbReference>
<evidence type="ECO:0000256" key="9">
    <source>
        <dbReference type="SAM" id="MobiDB-lite"/>
    </source>
</evidence>
<feature type="region of interest" description="Disordered" evidence="9">
    <location>
        <begin position="1"/>
        <end position="45"/>
    </location>
</feature>
<dbReference type="PANTHER" id="PTHR12673:SF267">
    <property type="entry name" value="PROTEIN CBG10230"/>
    <property type="match status" value="1"/>
</dbReference>
<evidence type="ECO:0000256" key="2">
    <source>
        <dbReference type="ARBA" id="ARBA00022490"/>
    </source>
</evidence>
<evidence type="ECO:0000256" key="8">
    <source>
        <dbReference type="PROSITE-ProRule" id="PRU00091"/>
    </source>
</evidence>
<dbReference type="PROSITE" id="PS50010">
    <property type="entry name" value="DH_2"/>
    <property type="match status" value="1"/>
</dbReference>
<dbReference type="Pfam" id="PF00621">
    <property type="entry name" value="RhoGEF"/>
    <property type="match status" value="1"/>
</dbReference>
<dbReference type="InterPro" id="IPR011993">
    <property type="entry name" value="PH-like_dom_sf"/>
</dbReference>
<dbReference type="Gene3D" id="1.20.900.10">
    <property type="entry name" value="Dbl homology (DH) domain"/>
    <property type="match status" value="1"/>
</dbReference>
<feature type="domain" description="PH" evidence="10">
    <location>
        <begin position="795"/>
        <end position="888"/>
    </location>
</feature>
<dbReference type="Pfam" id="PF00169">
    <property type="entry name" value="PH"/>
    <property type="match status" value="2"/>
</dbReference>
<dbReference type="SUPFAM" id="SSF48065">
    <property type="entry name" value="DBL homology domain (DH-domain)"/>
    <property type="match status" value="1"/>
</dbReference>
<dbReference type="InterPro" id="IPR000306">
    <property type="entry name" value="Znf_FYVE"/>
</dbReference>
<evidence type="ECO:0000259" key="11">
    <source>
        <dbReference type="PROSITE" id="PS50010"/>
    </source>
</evidence>
<proteinExistence type="predicted"/>
<feature type="region of interest" description="Disordered" evidence="9">
    <location>
        <begin position="433"/>
        <end position="466"/>
    </location>
</feature>
<dbReference type="SMART" id="SM00233">
    <property type="entry name" value="PH"/>
    <property type="match status" value="2"/>
</dbReference>
<dbReference type="EMBL" id="JARGDH010000005">
    <property type="protein sequence ID" value="KAL0268032.1"/>
    <property type="molecule type" value="Genomic_DNA"/>
</dbReference>
<feature type="domain" description="FYVE-type" evidence="12">
    <location>
        <begin position="920"/>
        <end position="979"/>
    </location>
</feature>
<keyword evidence="4" id="KW-0479">Metal-binding</keyword>
<dbReference type="PROSITE" id="PS50178">
    <property type="entry name" value="ZF_FYVE"/>
    <property type="match status" value="1"/>
</dbReference>
<feature type="region of interest" description="Disordered" evidence="9">
    <location>
        <begin position="117"/>
        <end position="143"/>
    </location>
</feature>
<dbReference type="GO" id="GO:0005737">
    <property type="term" value="C:cytoplasm"/>
    <property type="evidence" value="ECO:0007669"/>
    <property type="project" value="TreeGrafter"/>
</dbReference>
<evidence type="ECO:0000256" key="7">
    <source>
        <dbReference type="ARBA" id="ARBA00023212"/>
    </source>
</evidence>
<dbReference type="GO" id="GO:0008270">
    <property type="term" value="F:zinc ion binding"/>
    <property type="evidence" value="ECO:0007669"/>
    <property type="project" value="UniProtKB-KW"/>
</dbReference>
<feature type="domain" description="PH" evidence="10">
    <location>
        <begin position="1040"/>
        <end position="1137"/>
    </location>
</feature>
<gene>
    <name evidence="13" type="ORF">PYX00_010121</name>
</gene>
<dbReference type="GO" id="GO:0005085">
    <property type="term" value="F:guanyl-nucleotide exchange factor activity"/>
    <property type="evidence" value="ECO:0007669"/>
    <property type="project" value="UniProtKB-KW"/>
</dbReference>
<keyword evidence="3" id="KW-0344">Guanine-nucleotide releasing factor</keyword>
<dbReference type="EMBL" id="JARGDH010000005">
    <property type="protein sequence ID" value="KAL0268035.1"/>
    <property type="molecule type" value="Genomic_DNA"/>
</dbReference>
<feature type="region of interest" description="Disordered" evidence="9">
    <location>
        <begin position="505"/>
        <end position="547"/>
    </location>
</feature>
<dbReference type="InterPro" id="IPR001849">
    <property type="entry name" value="PH_domain"/>
</dbReference>
<dbReference type="SMART" id="SM00325">
    <property type="entry name" value="RhoGEF"/>
    <property type="match status" value="1"/>
</dbReference>
<name>A0AAW2HE56_9NEOP</name>
<evidence type="ECO:0000256" key="1">
    <source>
        <dbReference type="ARBA" id="ARBA00004245"/>
    </source>
</evidence>
<feature type="region of interest" description="Disordered" evidence="9">
    <location>
        <begin position="183"/>
        <end position="205"/>
    </location>
</feature>
<evidence type="ECO:0000256" key="5">
    <source>
        <dbReference type="ARBA" id="ARBA00022771"/>
    </source>
</evidence>
<keyword evidence="7" id="KW-0206">Cytoskeleton</keyword>
<dbReference type="CDD" id="cd13389">
    <property type="entry name" value="PH1_FGD5_FGD6"/>
    <property type="match status" value="1"/>
</dbReference>